<keyword evidence="2" id="KW-1185">Reference proteome</keyword>
<name>A0A250F8Y1_9FLAO</name>
<sequence length="352" mass="39099">MKRLLFVAVLAFLGWHCTKQSDPEEPKKKEEKPIVATAYKLSDDKETLLKWLDTTTTTLDLSTHPALKRITIVGKEAFKGTPIVSITLPNTVEKIEEKAFEGCTSLTTVTLPKNANFRTIALSTFEGCKSLTSIDIPDSVKEIEKFAFADAGLTEVKLPKELFEIKEQAFAGNAQLKSITLPKTISHISTGAFMQTGLQTVTLNGTEPPRLSFPKGEAALQRKGAPFPFETLVDIIVPREATNAYRVEKADWAPYRRYINRKIAFTPLRLEKTEVTVKVEEIQAFSIYGSKRYQVRQTKDSEAIAIVGTPDQDANNVTRIAVKGLKEGTFTCTITDVISDQDAQLKVTVIKK</sequence>
<dbReference type="KEGG" id="clk:CGC53_04125"/>
<dbReference type="InterPro" id="IPR026906">
    <property type="entry name" value="LRR_5"/>
</dbReference>
<dbReference type="RefSeq" id="WP_095913545.1">
    <property type="nucleotide sequence ID" value="NZ_CAUUPF010000003.1"/>
</dbReference>
<dbReference type="SUPFAM" id="SSF52058">
    <property type="entry name" value="L domain-like"/>
    <property type="match status" value="1"/>
</dbReference>
<dbReference type="InterPro" id="IPR032675">
    <property type="entry name" value="LRR_dom_sf"/>
</dbReference>
<dbReference type="InterPro" id="IPR053139">
    <property type="entry name" value="Surface_bspA-like"/>
</dbReference>
<evidence type="ECO:0000313" key="1">
    <source>
        <dbReference type="EMBL" id="ATA81589.1"/>
    </source>
</evidence>
<reference evidence="2" key="1">
    <citation type="submission" date="2017-06" db="EMBL/GenBank/DDBJ databases">
        <title>Capnocytophaga spp. assemblies.</title>
        <authorList>
            <person name="Gulvik C.A."/>
        </authorList>
    </citation>
    <scope>NUCLEOTIDE SEQUENCE [LARGE SCALE GENOMIC DNA]</scope>
    <source>
        <strain evidence="2">H6253</strain>
    </source>
</reference>
<organism evidence="1 2">
    <name type="scientific">Capnocytophaga leadbetteri</name>
    <dbReference type="NCBI Taxonomy" id="327575"/>
    <lineage>
        <taxon>Bacteria</taxon>
        <taxon>Pseudomonadati</taxon>
        <taxon>Bacteroidota</taxon>
        <taxon>Flavobacteriia</taxon>
        <taxon>Flavobacteriales</taxon>
        <taxon>Flavobacteriaceae</taxon>
        <taxon>Capnocytophaga</taxon>
    </lineage>
</organism>
<proteinExistence type="predicted"/>
<dbReference type="PANTHER" id="PTHR45661">
    <property type="entry name" value="SURFACE ANTIGEN"/>
    <property type="match status" value="1"/>
</dbReference>
<dbReference type="Pfam" id="PF13306">
    <property type="entry name" value="LRR_5"/>
    <property type="match status" value="1"/>
</dbReference>
<dbReference type="Gene3D" id="3.40.50.12480">
    <property type="match status" value="1"/>
</dbReference>
<dbReference type="PANTHER" id="PTHR45661:SF3">
    <property type="entry name" value="IG-LIKE DOMAIN-CONTAINING PROTEIN"/>
    <property type="match status" value="1"/>
</dbReference>
<evidence type="ECO:0008006" key="3">
    <source>
        <dbReference type="Google" id="ProtNLM"/>
    </source>
</evidence>
<dbReference type="AlphaFoldDB" id="A0A250F8Y1"/>
<dbReference type="Proteomes" id="UP000217276">
    <property type="component" value="Chromosome"/>
</dbReference>
<accession>A0A250F8Y1</accession>
<dbReference type="Gene3D" id="3.80.10.10">
    <property type="entry name" value="Ribonuclease Inhibitor"/>
    <property type="match status" value="1"/>
</dbReference>
<dbReference type="EMBL" id="CP022384">
    <property type="protein sequence ID" value="ATA81589.1"/>
    <property type="molecule type" value="Genomic_DNA"/>
</dbReference>
<evidence type="ECO:0000313" key="2">
    <source>
        <dbReference type="Proteomes" id="UP000217276"/>
    </source>
</evidence>
<gene>
    <name evidence="1" type="ORF">CGC53_04125</name>
</gene>
<protein>
    <recommendedName>
        <fullName evidence="3">Leucine rich repeat (LRR) protein</fullName>
    </recommendedName>
</protein>